<dbReference type="SMART" id="SM00363">
    <property type="entry name" value="S4"/>
    <property type="match status" value="1"/>
</dbReference>
<dbReference type="AlphaFoldDB" id="A0A1G2BRG8"/>
<dbReference type="InterPro" id="IPR020103">
    <property type="entry name" value="PsdUridine_synth_cat_dom_sf"/>
</dbReference>
<protein>
    <recommendedName>
        <fullName evidence="5">Pseudouridine synthase</fullName>
        <ecNumber evidence="5">5.4.99.-</ecNumber>
    </recommendedName>
</protein>
<dbReference type="PROSITE" id="PS50889">
    <property type="entry name" value="S4"/>
    <property type="match status" value="1"/>
</dbReference>
<dbReference type="InterPro" id="IPR050188">
    <property type="entry name" value="RluA_PseudoU_synthase"/>
</dbReference>
<dbReference type="Gene3D" id="3.30.2350.10">
    <property type="entry name" value="Pseudouridine synthase"/>
    <property type="match status" value="1"/>
</dbReference>
<dbReference type="InterPro" id="IPR006225">
    <property type="entry name" value="PsdUridine_synth_RluC/D"/>
</dbReference>
<comment type="function">
    <text evidence="5">Responsible for synthesis of pseudouridine from uracil.</text>
</comment>
<dbReference type="CDD" id="cd02869">
    <property type="entry name" value="PseudoU_synth_RluA_like"/>
    <property type="match status" value="1"/>
</dbReference>
<dbReference type="GO" id="GO:0003723">
    <property type="term" value="F:RNA binding"/>
    <property type="evidence" value="ECO:0007669"/>
    <property type="project" value="UniProtKB-KW"/>
</dbReference>
<dbReference type="CDD" id="cd00165">
    <property type="entry name" value="S4"/>
    <property type="match status" value="1"/>
</dbReference>
<sequence>MQTFQVETTDKGQRLDKWLLTKLPGFSRSYLQKAVKSGAILVNDKTVAPHFFLKGDEIITADITAPIRPNVAPNTEVKFKIIDEAPDYIVLEKPANLAVHPAAGLNEPTLVDGLLAKYPEISNVGDDKLRPGIVQRLDKDVSGLMVVARTEAMFNHLKEQFKNHSIDKEYVALVHGVMTPIQEHGIIDKPVGRSAADGRRMAAQTDEHSIGQEAKTEYWVQERLRHHTLLRVKIHTGRTHQIRVHLNSLGFPLAGDKIYTNKRIKLAELGRIFLHANKLGFKDLQNQRQEYTSQLPEELDKFFKSLH</sequence>
<dbReference type="EMBL" id="MHKO01000047">
    <property type="protein sequence ID" value="OGY91426.1"/>
    <property type="molecule type" value="Genomic_DNA"/>
</dbReference>
<dbReference type="GO" id="GO:0000455">
    <property type="term" value="P:enzyme-directed rRNA pseudouridine synthesis"/>
    <property type="evidence" value="ECO:0007669"/>
    <property type="project" value="TreeGrafter"/>
</dbReference>
<dbReference type="SUPFAM" id="SSF55120">
    <property type="entry name" value="Pseudouridine synthase"/>
    <property type="match status" value="1"/>
</dbReference>
<evidence type="ECO:0000256" key="2">
    <source>
        <dbReference type="ARBA" id="ARBA00023235"/>
    </source>
</evidence>
<reference evidence="7 8" key="1">
    <citation type="journal article" date="2016" name="Nat. Commun.">
        <title>Thousands of microbial genomes shed light on interconnected biogeochemical processes in an aquifer system.</title>
        <authorList>
            <person name="Anantharaman K."/>
            <person name="Brown C.T."/>
            <person name="Hug L.A."/>
            <person name="Sharon I."/>
            <person name="Castelle C.J."/>
            <person name="Probst A.J."/>
            <person name="Thomas B.C."/>
            <person name="Singh A."/>
            <person name="Wilkins M.J."/>
            <person name="Karaoz U."/>
            <person name="Brodie E.L."/>
            <person name="Williams K.H."/>
            <person name="Hubbard S.S."/>
            <person name="Banfield J.F."/>
        </authorList>
    </citation>
    <scope>NUCLEOTIDE SEQUENCE [LARGE SCALE GENOMIC DNA]</scope>
</reference>
<dbReference type="SUPFAM" id="SSF55174">
    <property type="entry name" value="Alpha-L RNA-binding motif"/>
    <property type="match status" value="1"/>
</dbReference>
<comment type="similarity">
    <text evidence="1 5">Belongs to the pseudouridine synthase RluA family.</text>
</comment>
<accession>A0A1G2BRG8</accession>
<evidence type="ECO:0000259" key="6">
    <source>
        <dbReference type="SMART" id="SM00363"/>
    </source>
</evidence>
<dbReference type="PANTHER" id="PTHR21600:SF44">
    <property type="entry name" value="RIBOSOMAL LARGE SUBUNIT PSEUDOURIDINE SYNTHASE D"/>
    <property type="match status" value="1"/>
</dbReference>
<dbReference type="PROSITE" id="PS01129">
    <property type="entry name" value="PSI_RLU"/>
    <property type="match status" value="1"/>
</dbReference>
<dbReference type="Pfam" id="PF01479">
    <property type="entry name" value="S4"/>
    <property type="match status" value="1"/>
</dbReference>
<evidence type="ECO:0000313" key="8">
    <source>
        <dbReference type="Proteomes" id="UP000178109"/>
    </source>
</evidence>
<dbReference type="GO" id="GO:0120159">
    <property type="term" value="F:rRNA pseudouridine synthase activity"/>
    <property type="evidence" value="ECO:0007669"/>
    <property type="project" value="UniProtKB-ARBA"/>
</dbReference>
<keyword evidence="4" id="KW-0694">RNA-binding</keyword>
<gene>
    <name evidence="7" type="ORF">A3H70_00165</name>
</gene>
<comment type="caution">
    <text evidence="7">The sequence shown here is derived from an EMBL/GenBank/DDBJ whole genome shotgun (WGS) entry which is preliminary data.</text>
</comment>
<evidence type="ECO:0000256" key="4">
    <source>
        <dbReference type="PROSITE-ProRule" id="PRU00182"/>
    </source>
</evidence>
<dbReference type="PANTHER" id="PTHR21600">
    <property type="entry name" value="MITOCHONDRIAL RNA PSEUDOURIDINE SYNTHASE"/>
    <property type="match status" value="1"/>
</dbReference>
<comment type="catalytic activity">
    <reaction evidence="5">
        <text>a uridine in RNA = a pseudouridine in RNA</text>
        <dbReference type="Rhea" id="RHEA:48348"/>
        <dbReference type="Rhea" id="RHEA-COMP:12068"/>
        <dbReference type="Rhea" id="RHEA-COMP:12069"/>
        <dbReference type="ChEBI" id="CHEBI:65314"/>
        <dbReference type="ChEBI" id="CHEBI:65315"/>
    </reaction>
</comment>
<dbReference type="NCBIfam" id="TIGR00005">
    <property type="entry name" value="rluA_subfam"/>
    <property type="match status" value="1"/>
</dbReference>
<proteinExistence type="inferred from homology"/>
<dbReference type="InterPro" id="IPR036986">
    <property type="entry name" value="S4_RNA-bd_sf"/>
</dbReference>
<dbReference type="InterPro" id="IPR002942">
    <property type="entry name" value="S4_RNA-bd"/>
</dbReference>
<evidence type="ECO:0000256" key="5">
    <source>
        <dbReference type="RuleBase" id="RU362028"/>
    </source>
</evidence>
<name>A0A1G2BRG8_9BACT</name>
<organism evidence="7 8">
    <name type="scientific">Candidatus Komeilibacteria bacterium RIFCSPLOWO2_02_FULL_48_11</name>
    <dbReference type="NCBI Taxonomy" id="1798553"/>
    <lineage>
        <taxon>Bacteria</taxon>
        <taxon>Candidatus Komeiliibacteriota</taxon>
    </lineage>
</organism>
<dbReference type="Pfam" id="PF00849">
    <property type="entry name" value="PseudoU_synth_2"/>
    <property type="match status" value="1"/>
</dbReference>
<keyword evidence="2 5" id="KW-0413">Isomerase</keyword>
<evidence type="ECO:0000256" key="1">
    <source>
        <dbReference type="ARBA" id="ARBA00010876"/>
    </source>
</evidence>
<dbReference type="InterPro" id="IPR006145">
    <property type="entry name" value="PsdUridine_synth_RsuA/RluA"/>
</dbReference>
<dbReference type="InterPro" id="IPR006224">
    <property type="entry name" value="PsdUridine_synth_RluA-like_CS"/>
</dbReference>
<dbReference type="Gene3D" id="3.10.290.10">
    <property type="entry name" value="RNA-binding S4 domain"/>
    <property type="match status" value="1"/>
</dbReference>
<feature type="active site" evidence="3">
    <location>
        <position position="138"/>
    </location>
</feature>
<evidence type="ECO:0000313" key="7">
    <source>
        <dbReference type="EMBL" id="OGY91426.1"/>
    </source>
</evidence>
<dbReference type="EC" id="5.4.99.-" evidence="5"/>
<evidence type="ECO:0000256" key="3">
    <source>
        <dbReference type="PIRSR" id="PIRSR606225-1"/>
    </source>
</evidence>
<dbReference type="STRING" id="1798553.A3H70_00165"/>
<dbReference type="Proteomes" id="UP000178109">
    <property type="component" value="Unassembled WGS sequence"/>
</dbReference>
<feature type="domain" description="RNA-binding S4" evidence="6">
    <location>
        <begin position="13"/>
        <end position="72"/>
    </location>
</feature>